<evidence type="ECO:0000313" key="2">
    <source>
        <dbReference type="EMBL" id="TYZ06932.1"/>
    </source>
</evidence>
<organism evidence="2 3">
    <name type="scientific">Hymenobacter lutimineralis</name>
    <dbReference type="NCBI Taxonomy" id="2606448"/>
    <lineage>
        <taxon>Bacteria</taxon>
        <taxon>Pseudomonadati</taxon>
        <taxon>Bacteroidota</taxon>
        <taxon>Cytophagia</taxon>
        <taxon>Cytophagales</taxon>
        <taxon>Hymenobacteraceae</taxon>
        <taxon>Hymenobacter</taxon>
    </lineage>
</organism>
<feature type="chain" id="PRO_5023106320" description="Lipoprotein" evidence="1">
    <location>
        <begin position="23"/>
        <end position="186"/>
    </location>
</feature>
<accession>A0A5D6UW91</accession>
<comment type="caution">
    <text evidence="2">The sequence shown here is derived from an EMBL/GenBank/DDBJ whole genome shotgun (WGS) entry which is preliminary data.</text>
</comment>
<name>A0A5D6UW91_9BACT</name>
<evidence type="ECO:0008006" key="4">
    <source>
        <dbReference type="Google" id="ProtNLM"/>
    </source>
</evidence>
<reference evidence="2 3" key="1">
    <citation type="submission" date="2019-08" db="EMBL/GenBank/DDBJ databases">
        <authorList>
            <person name="Seo M.-J."/>
        </authorList>
    </citation>
    <scope>NUCLEOTIDE SEQUENCE [LARGE SCALE GENOMIC DNA]</scope>
    <source>
        <strain evidence="2 3">KIGAM108</strain>
    </source>
</reference>
<sequence length="186" mass="20105">MKTNHPLAFRLLSLLVCLPLLTACSSGDKEDDPDPTTQNGGDEVRWKVSGTEYAGFGSNVQTQGHYRPSSADDKNKELLILADDSKTYQVSVLIDNFTGKGTYTLVPNGNSRGGLTEMTGSKSTYISIWAASSPAGTVEITEWDPNTTHVKGTFSFKARVRNTGGTFGPSVEVTSGSFNFKSVYKY</sequence>
<keyword evidence="1" id="KW-0732">Signal</keyword>
<dbReference type="Proteomes" id="UP000322791">
    <property type="component" value="Unassembled WGS sequence"/>
</dbReference>
<dbReference type="EMBL" id="VTHL01000020">
    <property type="protein sequence ID" value="TYZ06932.1"/>
    <property type="molecule type" value="Genomic_DNA"/>
</dbReference>
<keyword evidence="3" id="KW-1185">Reference proteome</keyword>
<gene>
    <name evidence="2" type="ORF">FY528_16815</name>
</gene>
<protein>
    <recommendedName>
        <fullName evidence="4">Lipoprotein</fullName>
    </recommendedName>
</protein>
<dbReference type="PROSITE" id="PS51257">
    <property type="entry name" value="PROKAR_LIPOPROTEIN"/>
    <property type="match status" value="1"/>
</dbReference>
<evidence type="ECO:0000256" key="1">
    <source>
        <dbReference type="SAM" id="SignalP"/>
    </source>
</evidence>
<dbReference type="AlphaFoldDB" id="A0A5D6UW91"/>
<evidence type="ECO:0000313" key="3">
    <source>
        <dbReference type="Proteomes" id="UP000322791"/>
    </source>
</evidence>
<proteinExistence type="predicted"/>
<dbReference type="RefSeq" id="WP_149072186.1">
    <property type="nucleotide sequence ID" value="NZ_VTHL01000020.1"/>
</dbReference>
<feature type="signal peptide" evidence="1">
    <location>
        <begin position="1"/>
        <end position="22"/>
    </location>
</feature>